<evidence type="ECO:0000313" key="3">
    <source>
        <dbReference type="EMBL" id="MFC5910889.1"/>
    </source>
</evidence>
<gene>
    <name evidence="3" type="ORF">ACFP3V_27260</name>
</gene>
<evidence type="ECO:0000313" key="4">
    <source>
        <dbReference type="Proteomes" id="UP001596174"/>
    </source>
</evidence>
<evidence type="ECO:0000259" key="2">
    <source>
        <dbReference type="Pfam" id="PF00535"/>
    </source>
</evidence>
<dbReference type="InterPro" id="IPR050256">
    <property type="entry name" value="Glycosyltransferase_2"/>
</dbReference>
<name>A0ABW1G805_9ACTN</name>
<dbReference type="EMBL" id="JBHSQJ010000138">
    <property type="protein sequence ID" value="MFC5910889.1"/>
    <property type="molecule type" value="Genomic_DNA"/>
</dbReference>
<dbReference type="RefSeq" id="WP_380588850.1">
    <property type="nucleotide sequence ID" value="NZ_JBHSQJ010000138.1"/>
</dbReference>
<dbReference type="Proteomes" id="UP001596174">
    <property type="component" value="Unassembled WGS sequence"/>
</dbReference>
<keyword evidence="4" id="KW-1185">Reference proteome</keyword>
<organism evidence="3 4">
    <name type="scientific">Streptacidiphilus monticola</name>
    <dbReference type="NCBI Taxonomy" id="2161674"/>
    <lineage>
        <taxon>Bacteria</taxon>
        <taxon>Bacillati</taxon>
        <taxon>Actinomycetota</taxon>
        <taxon>Actinomycetes</taxon>
        <taxon>Kitasatosporales</taxon>
        <taxon>Streptomycetaceae</taxon>
        <taxon>Streptacidiphilus</taxon>
    </lineage>
</organism>
<dbReference type="Gene3D" id="3.90.550.10">
    <property type="entry name" value="Spore Coat Polysaccharide Biosynthesis Protein SpsA, Chain A"/>
    <property type="match status" value="1"/>
</dbReference>
<comment type="caution">
    <text evidence="3">The sequence shown here is derived from an EMBL/GenBank/DDBJ whole genome shotgun (WGS) entry which is preliminary data.</text>
</comment>
<evidence type="ECO:0000256" key="1">
    <source>
        <dbReference type="ARBA" id="ARBA00006739"/>
    </source>
</evidence>
<dbReference type="PANTHER" id="PTHR48090:SF7">
    <property type="entry name" value="RFBJ PROTEIN"/>
    <property type="match status" value="1"/>
</dbReference>
<comment type="similarity">
    <text evidence="1">Belongs to the glycosyltransferase 2 family.</text>
</comment>
<dbReference type="InterPro" id="IPR029044">
    <property type="entry name" value="Nucleotide-diphossugar_trans"/>
</dbReference>
<feature type="domain" description="Glycosyltransferase 2-like" evidence="2">
    <location>
        <begin position="8"/>
        <end position="163"/>
    </location>
</feature>
<dbReference type="SUPFAM" id="SSF53448">
    <property type="entry name" value="Nucleotide-diphospho-sugar transferases"/>
    <property type="match status" value="1"/>
</dbReference>
<proteinExistence type="inferred from homology"/>
<dbReference type="InterPro" id="IPR001173">
    <property type="entry name" value="Glyco_trans_2-like"/>
</dbReference>
<accession>A0ABW1G805</accession>
<reference evidence="4" key="1">
    <citation type="journal article" date="2019" name="Int. J. Syst. Evol. Microbiol.">
        <title>The Global Catalogue of Microorganisms (GCM) 10K type strain sequencing project: providing services to taxonomists for standard genome sequencing and annotation.</title>
        <authorList>
            <consortium name="The Broad Institute Genomics Platform"/>
            <consortium name="The Broad Institute Genome Sequencing Center for Infectious Disease"/>
            <person name="Wu L."/>
            <person name="Ma J."/>
        </authorList>
    </citation>
    <scope>NUCLEOTIDE SEQUENCE [LARGE SCALE GENOMIC DNA]</scope>
    <source>
        <strain evidence="4">JCM 4816</strain>
    </source>
</reference>
<dbReference type="Pfam" id="PF00535">
    <property type="entry name" value="Glycos_transf_2"/>
    <property type="match status" value="1"/>
</dbReference>
<dbReference type="PANTHER" id="PTHR48090">
    <property type="entry name" value="UNDECAPRENYL-PHOSPHATE 4-DEOXY-4-FORMAMIDO-L-ARABINOSE TRANSFERASE-RELATED"/>
    <property type="match status" value="1"/>
</dbReference>
<protein>
    <submittedName>
        <fullName evidence="3">Glycosyltransferase family 2 protein</fullName>
    </submittedName>
</protein>
<sequence>MNQRVLLILPAWNESEGLPAILKEIQEKLPSVDTLVVDDGSADETAAVAAAYGATAVARLPYNLGVGGAMRLGYRYAYEHGYDIAIQCDADGQHDPAYVPQLVAALGQADLVIGARFAGEGAYTVRGPRKWAMKLLSVVLSRIARTRLTDTTSGFRACNRNLIEFFAHWYPVEYLGDTVESMVGAIRCGFTVRQIPVAMRERTTGTPSASPLKAMVYLGRAGFVLLLAMIRRMPEVPRREETRELAGAAAK</sequence>
<dbReference type="CDD" id="cd04179">
    <property type="entry name" value="DPM_DPG-synthase_like"/>
    <property type="match status" value="1"/>
</dbReference>